<evidence type="ECO:0000256" key="1">
    <source>
        <dbReference type="SAM" id="MobiDB-lite"/>
    </source>
</evidence>
<evidence type="ECO:0000313" key="4">
    <source>
        <dbReference type="Proteomes" id="UP000199534"/>
    </source>
</evidence>
<dbReference type="OrthoDB" id="9786191at2"/>
<keyword evidence="4" id="KW-1185">Reference proteome</keyword>
<feature type="signal peptide" evidence="2">
    <location>
        <begin position="1"/>
        <end position="26"/>
    </location>
</feature>
<dbReference type="AlphaFoldDB" id="A0A1I6FN26"/>
<accession>A0A1I6FN26</accession>
<evidence type="ECO:0008006" key="5">
    <source>
        <dbReference type="Google" id="ProtNLM"/>
    </source>
</evidence>
<name>A0A1I6FN26_9FLAO</name>
<feature type="compositionally biased region" description="Low complexity" evidence="1">
    <location>
        <begin position="38"/>
        <end position="47"/>
    </location>
</feature>
<evidence type="ECO:0000256" key="2">
    <source>
        <dbReference type="SAM" id="SignalP"/>
    </source>
</evidence>
<evidence type="ECO:0000313" key="3">
    <source>
        <dbReference type="EMBL" id="SFR31217.1"/>
    </source>
</evidence>
<dbReference type="PROSITE" id="PS51257">
    <property type="entry name" value="PROKAR_LIPOPROTEIN"/>
    <property type="match status" value="1"/>
</dbReference>
<proteinExistence type="predicted"/>
<protein>
    <recommendedName>
        <fullName evidence="5">Cytochrome c domain-containing protein</fullName>
    </recommendedName>
</protein>
<feature type="region of interest" description="Disordered" evidence="1">
    <location>
        <begin position="33"/>
        <end position="65"/>
    </location>
</feature>
<sequence>MKFPSNSGGLLVLCLCLTLLVFQGCSSESDNGDLIETGGTNNPPSSDGGSGGSGNDNPEPLSFSADIQPIFNSNCVTCHDDPPTRSAPMPLVTLEEVREAVENRNLLGRINSVTRPMPTEGRMPSATRARIESWINQGMPE</sequence>
<dbReference type="STRING" id="400055.SAMN04490243_0044"/>
<feature type="chain" id="PRO_5011436508" description="Cytochrome c domain-containing protein" evidence="2">
    <location>
        <begin position="27"/>
        <end position="141"/>
    </location>
</feature>
<dbReference type="Proteomes" id="UP000199534">
    <property type="component" value="Unassembled WGS sequence"/>
</dbReference>
<dbReference type="RefSeq" id="WP_092979738.1">
    <property type="nucleotide sequence ID" value="NZ_FOYQ01000001.1"/>
</dbReference>
<organism evidence="3 4">
    <name type="scientific">Robiginitalea myxolifaciens</name>
    <dbReference type="NCBI Taxonomy" id="400055"/>
    <lineage>
        <taxon>Bacteria</taxon>
        <taxon>Pseudomonadati</taxon>
        <taxon>Bacteroidota</taxon>
        <taxon>Flavobacteriia</taxon>
        <taxon>Flavobacteriales</taxon>
        <taxon>Flavobacteriaceae</taxon>
        <taxon>Robiginitalea</taxon>
    </lineage>
</organism>
<dbReference type="EMBL" id="FOYQ01000001">
    <property type="protein sequence ID" value="SFR31217.1"/>
    <property type="molecule type" value="Genomic_DNA"/>
</dbReference>
<gene>
    <name evidence="3" type="ORF">SAMN04490243_0044</name>
</gene>
<keyword evidence="2" id="KW-0732">Signal</keyword>
<reference evidence="3 4" key="1">
    <citation type="submission" date="2016-10" db="EMBL/GenBank/DDBJ databases">
        <authorList>
            <person name="de Groot N.N."/>
        </authorList>
    </citation>
    <scope>NUCLEOTIDE SEQUENCE [LARGE SCALE GENOMIC DNA]</scope>
    <source>
        <strain evidence="3 4">DSM 21019</strain>
    </source>
</reference>